<reference evidence="1 2" key="1">
    <citation type="submission" date="2015-12" db="EMBL/GenBank/DDBJ databases">
        <title>Draft genome of the nematode, Onchocerca flexuosa.</title>
        <authorList>
            <person name="Mitreva M."/>
        </authorList>
    </citation>
    <scope>NUCLEOTIDE SEQUENCE [LARGE SCALE GENOMIC DNA]</scope>
    <source>
        <strain evidence="1">Red Deer</strain>
    </source>
</reference>
<organism evidence="1 2">
    <name type="scientific">Onchocerca flexuosa</name>
    <dbReference type="NCBI Taxonomy" id="387005"/>
    <lineage>
        <taxon>Eukaryota</taxon>
        <taxon>Metazoa</taxon>
        <taxon>Ecdysozoa</taxon>
        <taxon>Nematoda</taxon>
        <taxon>Chromadorea</taxon>
        <taxon>Rhabditida</taxon>
        <taxon>Spirurina</taxon>
        <taxon>Spiruromorpha</taxon>
        <taxon>Filarioidea</taxon>
        <taxon>Onchocercidae</taxon>
        <taxon>Onchocerca</taxon>
    </lineage>
</organism>
<accession>A0A238C202</accession>
<dbReference type="Proteomes" id="UP000242913">
    <property type="component" value="Unassembled WGS sequence"/>
</dbReference>
<protein>
    <submittedName>
        <fullName evidence="1">Uncharacterized protein</fullName>
    </submittedName>
</protein>
<evidence type="ECO:0000313" key="1">
    <source>
        <dbReference type="EMBL" id="OZC11424.1"/>
    </source>
</evidence>
<sequence length="75" mass="8279">MIRIFDVVEKEGRKEELLCVVSALTAIVRLSGCKYHANNASSGCSSFKQLSGLVMQIMQSSGRPPFKQYPTKEAL</sequence>
<dbReference type="EMBL" id="KZ269980">
    <property type="protein sequence ID" value="OZC11424.1"/>
    <property type="molecule type" value="Genomic_DNA"/>
</dbReference>
<gene>
    <name evidence="1" type="ORF">X798_01281</name>
</gene>
<dbReference type="AlphaFoldDB" id="A0A238C202"/>
<evidence type="ECO:0000313" key="2">
    <source>
        <dbReference type="Proteomes" id="UP000242913"/>
    </source>
</evidence>
<name>A0A238C202_9BILA</name>
<proteinExistence type="predicted"/>
<keyword evidence="2" id="KW-1185">Reference proteome</keyword>